<feature type="compositionally biased region" description="Polar residues" evidence="1">
    <location>
        <begin position="586"/>
        <end position="601"/>
    </location>
</feature>
<evidence type="ECO:0000256" key="1">
    <source>
        <dbReference type="SAM" id="MobiDB-lite"/>
    </source>
</evidence>
<protein>
    <submittedName>
        <fullName evidence="2">Uncharacterized protein</fullName>
    </submittedName>
</protein>
<feature type="compositionally biased region" description="Polar residues" evidence="1">
    <location>
        <begin position="42"/>
        <end position="53"/>
    </location>
</feature>
<evidence type="ECO:0000313" key="2">
    <source>
        <dbReference type="EMBL" id="JAT80323.1"/>
    </source>
</evidence>
<feature type="region of interest" description="Disordered" evidence="1">
    <location>
        <begin position="532"/>
        <end position="601"/>
    </location>
</feature>
<sequence length="715" mass="76629">AGLLQNHSRTLHQLHIQSQAQSAENATRSQASDVSNGTSEIIDVNSQDSTADGSVTDLDTSQTETSQTEDQTSDEVSSVNENSVEPHRMTAPVSKGHDHNYTDTANVQKQSTTPKTNEVDKIHNRNQNSKLALTPKVIDLTASDNGGHNQKSTTKANSKTKIEVDLIQNRNFKQVVRSQNVSDAASKMVAPVAPASSSSAYNQKISSNVNLKDEATKHVTIHKSPNRNFKEIGGIRKVVDGSGKLIVLAPVASQTAVYNVKSPQQLSAQGSKSQTARINFATQRVVDVTANMFAVAPRVKQIDASDQTSTTKAKVEVDKNQSKHFKEIGSSQKIVDVTSKIMAPAASASTERPKIKTYSKAAVDKSQTRNFKEVVSTKKAADAPTQIVVLAPIAQSGGQNQKPDTRLDIGVHKSQIRNFKDVVSTKKVGDAPTQIVVLAPVASQSVGQSQISNTKADKSQIMNFKEAASTQAVADDPGKIIVLAPVASQVNEQIPVKVDSAQKLTVRRRSVIAKPITEVGVSETAAITATETEAKQTGDLKSQKVGSIQHQNPVSKSNTIEPHTKKVENQDSGTVAEINKKPTDKPNPNVSYTNPSENQNSDTVIFDDAQENTATKVIEPVTPKVDATQPIDHGNASYSVQNRESCIKETKAVKVRVIQIVNLGNSQSEISTAPSNVVNVIQTGAQAPITGAQDIKIPVTESESIKMADRGDNVQ</sequence>
<feature type="region of interest" description="Disordered" evidence="1">
    <location>
        <begin position="42"/>
        <end position="118"/>
    </location>
</feature>
<name>A0A1E1W023_PECGO</name>
<dbReference type="AlphaFoldDB" id="A0A1E1W023"/>
<accession>A0A1E1W023</accession>
<organism evidence="2">
    <name type="scientific">Pectinophora gossypiella</name>
    <name type="common">Cotton pink bollworm</name>
    <name type="synonym">Depressaria gossypiella</name>
    <dbReference type="NCBI Taxonomy" id="13191"/>
    <lineage>
        <taxon>Eukaryota</taxon>
        <taxon>Metazoa</taxon>
        <taxon>Ecdysozoa</taxon>
        <taxon>Arthropoda</taxon>
        <taxon>Hexapoda</taxon>
        <taxon>Insecta</taxon>
        <taxon>Pterygota</taxon>
        <taxon>Neoptera</taxon>
        <taxon>Endopterygota</taxon>
        <taxon>Lepidoptera</taxon>
        <taxon>Glossata</taxon>
        <taxon>Ditrysia</taxon>
        <taxon>Gelechioidea</taxon>
        <taxon>Gelechiidae</taxon>
        <taxon>Apatetrinae</taxon>
        <taxon>Pectinophora</taxon>
    </lineage>
</organism>
<feature type="compositionally biased region" description="Low complexity" evidence="1">
    <location>
        <begin position="59"/>
        <end position="83"/>
    </location>
</feature>
<dbReference type="EMBL" id="GDQN01010731">
    <property type="protein sequence ID" value="JAT80323.1"/>
    <property type="molecule type" value="Transcribed_RNA"/>
</dbReference>
<feature type="compositionally biased region" description="Polar residues" evidence="1">
    <location>
        <begin position="544"/>
        <end position="561"/>
    </location>
</feature>
<feature type="non-terminal residue" evidence="2">
    <location>
        <position position="1"/>
    </location>
</feature>
<proteinExistence type="predicted"/>
<reference evidence="2" key="1">
    <citation type="submission" date="2015-09" db="EMBL/GenBank/DDBJ databases">
        <title>De novo assembly of Pectinophora gossypiella (Pink Bollworm) gut transcriptome.</title>
        <authorList>
            <person name="Tassone E.E."/>
        </authorList>
    </citation>
    <scope>NUCLEOTIDE SEQUENCE</scope>
</reference>
<feature type="compositionally biased region" description="Basic and acidic residues" evidence="1">
    <location>
        <begin position="532"/>
        <end position="542"/>
    </location>
</feature>
<feature type="compositionally biased region" description="Polar residues" evidence="1">
    <location>
        <begin position="102"/>
        <end position="116"/>
    </location>
</feature>
<gene>
    <name evidence="2" type="ORF">g.15266</name>
</gene>